<dbReference type="CDD" id="cd02440">
    <property type="entry name" value="AdoMet_MTases"/>
    <property type="match status" value="1"/>
</dbReference>
<proteinExistence type="inferred from homology"/>
<dbReference type="SUPFAM" id="SSF53335">
    <property type="entry name" value="S-adenosyl-L-methionine-dependent methyltransferases"/>
    <property type="match status" value="1"/>
</dbReference>
<feature type="region of interest" description="Disordered" evidence="11">
    <location>
        <begin position="1"/>
        <end position="59"/>
    </location>
</feature>
<dbReference type="Pfam" id="PF05891">
    <property type="entry name" value="Methyltransf_PK"/>
    <property type="match status" value="1"/>
</dbReference>
<name>A0A813G496_POLGL</name>
<comment type="catalytic activity">
    <reaction evidence="10">
        <text>N-terminal L-alanyl-L-prolyl-L-lysyl-[protein] + 3 S-adenosyl-L-methionine = N-terminal N,N,N-trimethyl-L-alanyl-L-prolyl-L-lysyl-[protein] + 3 S-adenosyl-L-homocysteine + 3 H(+)</text>
        <dbReference type="Rhea" id="RHEA:54712"/>
        <dbReference type="Rhea" id="RHEA-COMP:13785"/>
        <dbReference type="Rhea" id="RHEA-COMP:13971"/>
        <dbReference type="ChEBI" id="CHEBI:15378"/>
        <dbReference type="ChEBI" id="CHEBI:57856"/>
        <dbReference type="ChEBI" id="CHEBI:59789"/>
        <dbReference type="ChEBI" id="CHEBI:138057"/>
        <dbReference type="ChEBI" id="CHEBI:138315"/>
        <dbReference type="EC" id="2.1.1.244"/>
    </reaction>
</comment>
<dbReference type="InterPro" id="IPR029063">
    <property type="entry name" value="SAM-dependent_MTases_sf"/>
</dbReference>
<dbReference type="GO" id="GO:0032259">
    <property type="term" value="P:methylation"/>
    <property type="evidence" value="ECO:0007669"/>
    <property type="project" value="UniProtKB-KW"/>
</dbReference>
<keyword evidence="4" id="KW-0949">S-adenosyl-L-methionine</keyword>
<dbReference type="EC" id="2.1.1.244" evidence="5"/>
<dbReference type="PANTHER" id="PTHR12753">
    <property type="entry name" value="AD-003 - RELATED"/>
    <property type="match status" value="1"/>
</dbReference>
<evidence type="ECO:0000256" key="10">
    <source>
        <dbReference type="ARBA" id="ARBA00048167"/>
    </source>
</evidence>
<evidence type="ECO:0000313" key="13">
    <source>
        <dbReference type="Proteomes" id="UP000654075"/>
    </source>
</evidence>
<dbReference type="AlphaFoldDB" id="A0A813G496"/>
<evidence type="ECO:0000256" key="5">
    <source>
        <dbReference type="ARBA" id="ARBA00039112"/>
    </source>
</evidence>
<dbReference type="InterPro" id="IPR008576">
    <property type="entry name" value="MeTrfase_NTM1"/>
</dbReference>
<feature type="compositionally biased region" description="Basic residues" evidence="11">
    <location>
        <begin position="13"/>
        <end position="22"/>
    </location>
</feature>
<dbReference type="OrthoDB" id="1298661at2759"/>
<comment type="catalytic activity">
    <reaction evidence="8">
        <text>N-terminal L-seryl-L-prolyl-L-lysyl-[protein] + 3 S-adenosyl-L-methionine = N-terminal N,N,N-trimethyl-L-seryl-L-prolyl-L-lysyl-[protein] + 3 S-adenosyl-L-homocysteine + 3 H(+)</text>
        <dbReference type="Rhea" id="RHEA:54724"/>
        <dbReference type="Rhea" id="RHEA-COMP:13789"/>
        <dbReference type="Rhea" id="RHEA-COMP:13973"/>
        <dbReference type="ChEBI" id="CHEBI:15378"/>
        <dbReference type="ChEBI" id="CHEBI:57856"/>
        <dbReference type="ChEBI" id="CHEBI:59789"/>
        <dbReference type="ChEBI" id="CHEBI:138061"/>
        <dbReference type="ChEBI" id="CHEBI:138317"/>
        <dbReference type="EC" id="2.1.1.244"/>
    </reaction>
</comment>
<protein>
    <recommendedName>
        <fullName evidence="6">Alpha N-terminal protein methyltransferase 1</fullName>
        <ecNumber evidence="5">2.1.1.244</ecNumber>
    </recommendedName>
    <alternativeName>
        <fullName evidence="7">X-Pro-Lys N-terminal protein methyltransferase 1</fullName>
    </alternativeName>
</protein>
<evidence type="ECO:0000313" key="12">
    <source>
        <dbReference type="EMBL" id="CAE8621156.1"/>
    </source>
</evidence>
<dbReference type="PANTHER" id="PTHR12753:SF0">
    <property type="entry name" value="ALPHA N-TERMINAL PROTEIN METHYLTRANSFERASE 1"/>
    <property type="match status" value="1"/>
</dbReference>
<accession>A0A813G496</accession>
<sequence>MAVGKAMSGIPMKRARPARRVSKAHEPGLMKKPSGATRRTEVGRADLKRKREAGSDSTDRNYADISSFWCEVRDTWYTKVSKHWNSEEASIRGVLGGLPETHGPDVRESSRFLKHLKKSTGPPGFTAVLDCGAGVGRVTRGLLSKFFKEVDLVEPNKRLLDTARRELKGLGVARFFCSSLQRFKPAANRYDVIWIQWVFLHLKDDDIVEFLRRCGKCLKSGGMICIKDNVVLKGGWYVDRSDLSIARADLSPHGLSV</sequence>
<keyword evidence="2" id="KW-0489">Methyltransferase</keyword>
<keyword evidence="3" id="KW-0808">Transferase</keyword>
<dbReference type="GO" id="GO:0005737">
    <property type="term" value="C:cytoplasm"/>
    <property type="evidence" value="ECO:0007669"/>
    <property type="project" value="TreeGrafter"/>
</dbReference>
<comment type="catalytic activity">
    <reaction evidence="9">
        <text>N-terminal L-prolyl-L-prolyl-L-lysyl-[protein] + 2 S-adenosyl-L-methionine = N-terminal N,N-dimethyl-L-prolyl-L-prolyl-L-lysyl-[protein] + 2 S-adenosyl-L-homocysteine + 2 H(+)</text>
        <dbReference type="Rhea" id="RHEA:54736"/>
        <dbReference type="Rhea" id="RHEA-COMP:13787"/>
        <dbReference type="Rhea" id="RHEA-COMP:13974"/>
        <dbReference type="ChEBI" id="CHEBI:15378"/>
        <dbReference type="ChEBI" id="CHEBI:57856"/>
        <dbReference type="ChEBI" id="CHEBI:59789"/>
        <dbReference type="ChEBI" id="CHEBI:138059"/>
        <dbReference type="ChEBI" id="CHEBI:138318"/>
        <dbReference type="EC" id="2.1.1.244"/>
    </reaction>
</comment>
<keyword evidence="13" id="KW-1185">Reference proteome</keyword>
<dbReference type="GO" id="GO:0071885">
    <property type="term" value="F:N-terminal protein N-methyltransferase activity"/>
    <property type="evidence" value="ECO:0007669"/>
    <property type="project" value="UniProtKB-EC"/>
</dbReference>
<evidence type="ECO:0000256" key="3">
    <source>
        <dbReference type="ARBA" id="ARBA00022679"/>
    </source>
</evidence>
<evidence type="ECO:0000256" key="8">
    <source>
        <dbReference type="ARBA" id="ARBA00047306"/>
    </source>
</evidence>
<evidence type="ECO:0000256" key="6">
    <source>
        <dbReference type="ARBA" id="ARBA00039449"/>
    </source>
</evidence>
<dbReference type="EMBL" id="CAJNNV010027658">
    <property type="protein sequence ID" value="CAE8621156.1"/>
    <property type="molecule type" value="Genomic_DNA"/>
</dbReference>
<organism evidence="12 13">
    <name type="scientific">Polarella glacialis</name>
    <name type="common">Dinoflagellate</name>
    <dbReference type="NCBI Taxonomy" id="89957"/>
    <lineage>
        <taxon>Eukaryota</taxon>
        <taxon>Sar</taxon>
        <taxon>Alveolata</taxon>
        <taxon>Dinophyceae</taxon>
        <taxon>Suessiales</taxon>
        <taxon>Suessiaceae</taxon>
        <taxon>Polarella</taxon>
    </lineage>
</organism>
<evidence type="ECO:0000256" key="4">
    <source>
        <dbReference type="ARBA" id="ARBA00022691"/>
    </source>
</evidence>
<evidence type="ECO:0000256" key="1">
    <source>
        <dbReference type="ARBA" id="ARBA00009059"/>
    </source>
</evidence>
<gene>
    <name evidence="12" type="ORF">PGLA1383_LOCUS38679</name>
</gene>
<comment type="caution">
    <text evidence="12">The sequence shown here is derived from an EMBL/GenBank/DDBJ whole genome shotgun (WGS) entry which is preliminary data.</text>
</comment>
<evidence type="ECO:0000256" key="2">
    <source>
        <dbReference type="ARBA" id="ARBA00022603"/>
    </source>
</evidence>
<evidence type="ECO:0000256" key="11">
    <source>
        <dbReference type="SAM" id="MobiDB-lite"/>
    </source>
</evidence>
<reference evidence="12" key="1">
    <citation type="submission" date="2021-02" db="EMBL/GenBank/DDBJ databases">
        <authorList>
            <person name="Dougan E. K."/>
            <person name="Rhodes N."/>
            <person name="Thang M."/>
            <person name="Chan C."/>
        </authorList>
    </citation>
    <scope>NUCLEOTIDE SEQUENCE</scope>
</reference>
<dbReference type="Gene3D" id="3.40.50.150">
    <property type="entry name" value="Vaccinia Virus protein VP39"/>
    <property type="match status" value="1"/>
</dbReference>
<dbReference type="Proteomes" id="UP000654075">
    <property type="component" value="Unassembled WGS sequence"/>
</dbReference>
<evidence type="ECO:0000256" key="9">
    <source>
        <dbReference type="ARBA" id="ARBA00047885"/>
    </source>
</evidence>
<evidence type="ECO:0000256" key="7">
    <source>
        <dbReference type="ARBA" id="ARBA00043129"/>
    </source>
</evidence>
<comment type="similarity">
    <text evidence="1">Belongs to the methyltransferase superfamily. NTM1 family.</text>
</comment>